<evidence type="ECO:0000313" key="2">
    <source>
        <dbReference type="EMBL" id="CAH0001007.1"/>
    </source>
</evidence>
<gene>
    <name evidence="2" type="ORF">CBYS24578_00001222</name>
</gene>
<dbReference type="Proteomes" id="UP000754883">
    <property type="component" value="Unassembled WGS sequence"/>
</dbReference>
<accession>A0A9N9UVR5</accession>
<dbReference type="AlphaFoldDB" id="A0A9N9UVR5"/>
<protein>
    <submittedName>
        <fullName evidence="2">Uncharacterized protein</fullName>
    </submittedName>
</protein>
<keyword evidence="3" id="KW-1185">Reference proteome</keyword>
<sequence>MVPPTTSPAAIDGGQEDESVDARLDTSGGSDPDSGRDPDACKIHKAVAIWQFRTAGTRSV</sequence>
<name>A0A9N9UVR5_9HYPO</name>
<reference evidence="2 3" key="2">
    <citation type="submission" date="2021-10" db="EMBL/GenBank/DDBJ databases">
        <authorList>
            <person name="Piombo E."/>
        </authorList>
    </citation>
    <scope>NUCLEOTIDE SEQUENCE [LARGE SCALE GENOMIC DNA]</scope>
</reference>
<organism evidence="2 3">
    <name type="scientific">Clonostachys byssicola</name>
    <dbReference type="NCBI Taxonomy" id="160290"/>
    <lineage>
        <taxon>Eukaryota</taxon>
        <taxon>Fungi</taxon>
        <taxon>Dikarya</taxon>
        <taxon>Ascomycota</taxon>
        <taxon>Pezizomycotina</taxon>
        <taxon>Sordariomycetes</taxon>
        <taxon>Hypocreomycetidae</taxon>
        <taxon>Hypocreales</taxon>
        <taxon>Bionectriaceae</taxon>
        <taxon>Clonostachys</taxon>
    </lineage>
</organism>
<comment type="caution">
    <text evidence="2">The sequence shown here is derived from an EMBL/GenBank/DDBJ whole genome shotgun (WGS) entry which is preliminary data.</text>
</comment>
<feature type="region of interest" description="Disordered" evidence="1">
    <location>
        <begin position="1"/>
        <end position="39"/>
    </location>
</feature>
<evidence type="ECO:0000313" key="3">
    <source>
        <dbReference type="Proteomes" id="UP000754883"/>
    </source>
</evidence>
<evidence type="ECO:0000256" key="1">
    <source>
        <dbReference type="SAM" id="MobiDB-lite"/>
    </source>
</evidence>
<proteinExistence type="predicted"/>
<reference evidence="3" key="1">
    <citation type="submission" date="2019-06" db="EMBL/GenBank/DDBJ databases">
        <authorList>
            <person name="Broberg M."/>
        </authorList>
    </citation>
    <scope>NUCLEOTIDE SEQUENCE [LARGE SCALE GENOMIC DNA]</scope>
</reference>
<dbReference type="EMBL" id="CABFNO020001560">
    <property type="protein sequence ID" value="CAH0001007.1"/>
    <property type="molecule type" value="Genomic_DNA"/>
</dbReference>